<dbReference type="GO" id="GO:0008381">
    <property type="term" value="F:mechanosensitive monoatomic ion channel activity"/>
    <property type="evidence" value="ECO:0007669"/>
    <property type="project" value="UniProtKB-ARBA"/>
</dbReference>
<evidence type="ECO:0000259" key="10">
    <source>
        <dbReference type="Pfam" id="PF00924"/>
    </source>
</evidence>
<dbReference type="InterPro" id="IPR006685">
    <property type="entry name" value="MscS_channel_2nd"/>
</dbReference>
<keyword evidence="5 8" id="KW-1133">Transmembrane helix</keyword>
<feature type="domain" description="Mechanosensitive ion channel MscS" evidence="10">
    <location>
        <begin position="621"/>
        <end position="687"/>
    </location>
</feature>
<keyword evidence="13" id="KW-1185">Reference proteome</keyword>
<dbReference type="SUPFAM" id="SSF50182">
    <property type="entry name" value="Sm-like ribonucleoproteins"/>
    <property type="match status" value="1"/>
</dbReference>
<feature type="transmembrane region" description="Helical" evidence="8">
    <location>
        <begin position="376"/>
        <end position="395"/>
    </location>
</feature>
<feature type="transmembrane region" description="Helical" evidence="8">
    <location>
        <begin position="257"/>
        <end position="276"/>
    </location>
</feature>
<evidence type="ECO:0000256" key="9">
    <source>
        <dbReference type="SAM" id="SignalP"/>
    </source>
</evidence>
<dbReference type="SUPFAM" id="SSF82689">
    <property type="entry name" value="Mechanosensitive channel protein MscS (YggB), C-terminal domain"/>
    <property type="match status" value="1"/>
</dbReference>
<dbReference type="InterPro" id="IPR023408">
    <property type="entry name" value="MscS_beta-dom_sf"/>
</dbReference>
<comment type="subcellular location">
    <subcellularLocation>
        <location evidence="1">Cell membrane</location>
        <topology evidence="1">Multi-pass membrane protein</topology>
    </subcellularLocation>
</comment>
<feature type="transmembrane region" description="Helical" evidence="8">
    <location>
        <begin position="538"/>
        <end position="559"/>
    </location>
</feature>
<dbReference type="InterPro" id="IPR010920">
    <property type="entry name" value="LSM_dom_sf"/>
</dbReference>
<dbReference type="InterPro" id="IPR052702">
    <property type="entry name" value="MscS-like_channel"/>
</dbReference>
<feature type="domain" description="Mechanosensitive ion channel MscS C-terminal" evidence="11">
    <location>
        <begin position="696"/>
        <end position="763"/>
    </location>
</feature>
<evidence type="ECO:0000256" key="2">
    <source>
        <dbReference type="ARBA" id="ARBA00008017"/>
    </source>
</evidence>
<dbReference type="Pfam" id="PF00924">
    <property type="entry name" value="MS_channel_2nd"/>
    <property type="match status" value="1"/>
</dbReference>
<dbReference type="Gene3D" id="2.30.30.60">
    <property type="match status" value="1"/>
</dbReference>
<protein>
    <submittedName>
        <fullName evidence="12">Mechanosensitive ion channel</fullName>
    </submittedName>
</protein>
<dbReference type="GO" id="GO:0005886">
    <property type="term" value="C:plasma membrane"/>
    <property type="evidence" value="ECO:0007669"/>
    <property type="project" value="UniProtKB-SubCell"/>
</dbReference>
<feature type="transmembrane region" description="Helical" evidence="8">
    <location>
        <begin position="353"/>
        <end position="370"/>
    </location>
</feature>
<feature type="signal peptide" evidence="9">
    <location>
        <begin position="1"/>
        <end position="26"/>
    </location>
</feature>
<dbReference type="RefSeq" id="WP_146272076.1">
    <property type="nucleotide sequence ID" value="NZ_VOEI01000004.1"/>
</dbReference>
<feature type="coiled-coil region" evidence="7">
    <location>
        <begin position="100"/>
        <end position="141"/>
    </location>
</feature>
<feature type="transmembrane region" description="Helical" evidence="8">
    <location>
        <begin position="323"/>
        <end position="341"/>
    </location>
</feature>
<feature type="transmembrane region" description="Helical" evidence="8">
    <location>
        <begin position="606"/>
        <end position="634"/>
    </location>
</feature>
<feature type="chain" id="PRO_5021808830" evidence="9">
    <location>
        <begin position="27"/>
        <end position="779"/>
    </location>
</feature>
<keyword evidence="6 8" id="KW-0472">Membrane</keyword>
<dbReference type="SUPFAM" id="SSF82861">
    <property type="entry name" value="Mechanosensitive channel protein MscS (YggB), transmembrane region"/>
    <property type="match status" value="1"/>
</dbReference>
<keyword evidence="9" id="KW-0732">Signal</keyword>
<dbReference type="Gene3D" id="1.10.287.1260">
    <property type="match status" value="1"/>
</dbReference>
<evidence type="ECO:0000256" key="7">
    <source>
        <dbReference type="SAM" id="Coils"/>
    </source>
</evidence>
<dbReference type="InterPro" id="IPR011014">
    <property type="entry name" value="MscS_channel_TM-2"/>
</dbReference>
<evidence type="ECO:0000256" key="3">
    <source>
        <dbReference type="ARBA" id="ARBA00022475"/>
    </source>
</evidence>
<feature type="transmembrane region" description="Helical" evidence="8">
    <location>
        <begin position="407"/>
        <end position="427"/>
    </location>
</feature>
<dbReference type="Gene3D" id="3.30.70.100">
    <property type="match status" value="1"/>
</dbReference>
<feature type="transmembrane region" description="Helical" evidence="8">
    <location>
        <begin position="492"/>
        <end position="518"/>
    </location>
</feature>
<evidence type="ECO:0000313" key="13">
    <source>
        <dbReference type="Proteomes" id="UP000318010"/>
    </source>
</evidence>
<keyword evidence="4 8" id="KW-0812">Transmembrane</keyword>
<dbReference type="EMBL" id="VOEI01000004">
    <property type="protein sequence ID" value="TWR25517.1"/>
    <property type="molecule type" value="Genomic_DNA"/>
</dbReference>
<evidence type="ECO:0000313" key="12">
    <source>
        <dbReference type="EMBL" id="TWR25517.1"/>
    </source>
</evidence>
<evidence type="ECO:0000256" key="8">
    <source>
        <dbReference type="SAM" id="Phobius"/>
    </source>
</evidence>
<name>A0A563U1M2_9SPHI</name>
<proteinExistence type="inferred from homology"/>
<dbReference type="OrthoDB" id="9809206at2"/>
<feature type="transmembrane region" description="Helical" evidence="8">
    <location>
        <begin position="580"/>
        <end position="600"/>
    </location>
</feature>
<evidence type="ECO:0000256" key="4">
    <source>
        <dbReference type="ARBA" id="ARBA00022692"/>
    </source>
</evidence>
<evidence type="ECO:0000256" key="1">
    <source>
        <dbReference type="ARBA" id="ARBA00004651"/>
    </source>
</evidence>
<evidence type="ECO:0000256" key="5">
    <source>
        <dbReference type="ARBA" id="ARBA00022989"/>
    </source>
</evidence>
<comment type="similarity">
    <text evidence="2">Belongs to the MscS (TC 1.A.23) family.</text>
</comment>
<feature type="transmembrane region" description="Helical" evidence="8">
    <location>
        <begin position="297"/>
        <end position="317"/>
    </location>
</feature>
<dbReference type="InterPro" id="IPR011066">
    <property type="entry name" value="MscS_channel_C_sf"/>
</dbReference>
<sequence length="779" mass="87413">MKFNGIFIKTAVLLLLNIVSINIAFAQVPTLKSDSGQTLPDTLLFRMQRAQAAITEINAANKDGYNTLTARQTLKDIRQNVQPIKEDLDIKERIIEPKILSNYQLILKTSQENLQDIQDKLSKESNNLQRMSKEIVQLSKDSVLMIKADDTTAKNLYKSQLLDIKLRLQNAGKLTTANLDTTSKLLAEVSATNLELTELQVDISDRMRTSGRSALRKESPYIWSAPVENKGEDLGELLSSSIRGQNKILGYFINSTWDNRILVILFGVAFFLWVFLNYRKANKPDVRESLGALEFKYISAIPVIPALIVMLIITPLFEPDSPSLYIEIISFALLILLTIDFWKKLPAKQLRRWLYIVGLYILVMAVTATVHHAIFVRLLLIAVNIASLYIGYKFYQKLKEINFKKGFIKPVLYVFFYLNIIAIFLNVFGRISLAKIDSVTAIVGLTQVIGLAIFIQILTDALELQIKISSSNGGLFSRLDVAKTRQSFQRMLSVIAVILWLLVFFINLNVAGGVFSFVHQVLVKERVFGTLKFTLGNVLFFVVIIYVSNILQKNIGVLFGEKSIGYANNQVEHKSSKLTLFRLVIVMLGLLLAFTASGIPMDRLTVVLGALSVGIGLGMQNIVNNFVSGVILVFEKPFEIGDFIEIADKKGKIQDIGIRSSKMLTQYGSQVIIPNGDLLSNRLVNWTQGASYVKSEMIFKVNMATDLNALSKILEDLIDQTDHTVKNLPPEILINNITADAVEIKILIWVTSVYIEPAFKSKLLADLLQRFTDAQIKVM</sequence>
<organism evidence="12 13">
    <name type="scientific">Mucilaginibacter achroorhodeus</name>
    <dbReference type="NCBI Taxonomy" id="2599294"/>
    <lineage>
        <taxon>Bacteria</taxon>
        <taxon>Pseudomonadati</taxon>
        <taxon>Bacteroidota</taxon>
        <taxon>Sphingobacteriia</taxon>
        <taxon>Sphingobacteriales</taxon>
        <taxon>Sphingobacteriaceae</taxon>
        <taxon>Mucilaginibacter</taxon>
    </lineage>
</organism>
<keyword evidence="3" id="KW-1003">Cell membrane</keyword>
<comment type="caution">
    <text evidence="12">The sequence shown here is derived from an EMBL/GenBank/DDBJ whole genome shotgun (WGS) entry which is preliminary data.</text>
</comment>
<feature type="transmembrane region" description="Helical" evidence="8">
    <location>
        <begin position="439"/>
        <end position="458"/>
    </location>
</feature>
<keyword evidence="7" id="KW-0175">Coiled coil</keyword>
<dbReference type="PANTHER" id="PTHR30347:SF1">
    <property type="entry name" value="MECHANOSENSITIVE CHANNEL MSCK"/>
    <property type="match status" value="1"/>
</dbReference>
<reference evidence="12 13" key="1">
    <citation type="submission" date="2019-07" db="EMBL/GenBank/DDBJ databases">
        <authorList>
            <person name="Kim J."/>
        </authorList>
    </citation>
    <scope>NUCLEOTIDE SEQUENCE [LARGE SCALE GENOMIC DNA]</scope>
    <source>
        <strain evidence="12 13">MJ1a</strain>
    </source>
</reference>
<dbReference type="Proteomes" id="UP000318010">
    <property type="component" value="Unassembled WGS sequence"/>
</dbReference>
<dbReference type="PANTHER" id="PTHR30347">
    <property type="entry name" value="POTASSIUM CHANNEL RELATED"/>
    <property type="match status" value="1"/>
</dbReference>
<evidence type="ECO:0000259" key="11">
    <source>
        <dbReference type="Pfam" id="PF21082"/>
    </source>
</evidence>
<dbReference type="InterPro" id="IPR049278">
    <property type="entry name" value="MS_channel_C"/>
</dbReference>
<dbReference type="AlphaFoldDB" id="A0A563U1M2"/>
<evidence type="ECO:0000256" key="6">
    <source>
        <dbReference type="ARBA" id="ARBA00023136"/>
    </source>
</evidence>
<accession>A0A563U1M2</accession>
<dbReference type="Pfam" id="PF21082">
    <property type="entry name" value="MS_channel_3rd"/>
    <property type="match status" value="1"/>
</dbReference>
<gene>
    <name evidence="12" type="ORF">FPZ42_13045</name>
</gene>